<proteinExistence type="predicted"/>
<organism evidence="1 2">
    <name type="scientific">Triparma retinervis</name>
    <dbReference type="NCBI Taxonomy" id="2557542"/>
    <lineage>
        <taxon>Eukaryota</taxon>
        <taxon>Sar</taxon>
        <taxon>Stramenopiles</taxon>
        <taxon>Ochrophyta</taxon>
        <taxon>Bolidophyceae</taxon>
        <taxon>Parmales</taxon>
        <taxon>Triparmaceae</taxon>
        <taxon>Triparma</taxon>
    </lineage>
</organism>
<evidence type="ECO:0000313" key="1">
    <source>
        <dbReference type="EMBL" id="GMH67070.1"/>
    </source>
</evidence>
<protein>
    <submittedName>
        <fullName evidence="1">Uncharacterized protein</fullName>
    </submittedName>
</protein>
<accession>A0A9W7E6M5</accession>
<name>A0A9W7E6M5_9STRA</name>
<dbReference type="Proteomes" id="UP001165082">
    <property type="component" value="Unassembled WGS sequence"/>
</dbReference>
<dbReference type="EMBL" id="BRXZ01001274">
    <property type="protein sequence ID" value="GMH67070.1"/>
    <property type="molecule type" value="Genomic_DNA"/>
</dbReference>
<gene>
    <name evidence="1" type="ORF">TrRE_jg5976</name>
</gene>
<reference evidence="1" key="1">
    <citation type="submission" date="2022-07" db="EMBL/GenBank/DDBJ databases">
        <title>Genome analysis of Parmales, a sister group of diatoms, reveals the evolutionary specialization of diatoms from phago-mixotrophs to photoautotrophs.</title>
        <authorList>
            <person name="Ban H."/>
            <person name="Sato S."/>
            <person name="Yoshikawa S."/>
            <person name="Kazumasa Y."/>
            <person name="Nakamura Y."/>
            <person name="Ichinomiya M."/>
            <person name="Saitoh K."/>
            <person name="Sato N."/>
            <person name="Blanc-Mathieu R."/>
            <person name="Endo H."/>
            <person name="Kuwata A."/>
            <person name="Ogata H."/>
        </authorList>
    </citation>
    <scope>NUCLEOTIDE SEQUENCE</scope>
</reference>
<keyword evidence="2" id="KW-1185">Reference proteome</keyword>
<comment type="caution">
    <text evidence="1">The sequence shown here is derived from an EMBL/GenBank/DDBJ whole genome shotgun (WGS) entry which is preliminary data.</text>
</comment>
<sequence length="1302" mass="135754">MSALHTKVSSAGAWPGNMASGDGTSLAEMTYTCGASDGSCHSDAKMLDIVGLSGSIKCTKDDGACVLDGENERQVMYVEGPNTPPLVLRALTFLNGFASNGGGARFTASAVAEIVFCTFNSCKSNGVYGGGGVYVSSISNINIYATSFAANTANTGNGADLYRAGTSSLTVHATCPFPYASNGATSSDIALDTYGTIGGSLFSYSGSSCDKWPVDSMSAFHNLVSNIDGATYTAGSNVMFSGDTALLTPTSYKCSEGTCASIDSMVAIDDLQGSITCSDDSANCILDGENSRRLMYMSGDGNLQQTTIRALTLQDGQGDAGGGLSISGSVKLEIILCVFTSCTATGSEGGGAIHYDGTADAEVNIYASRFERNTVTSSGADIYRKAGLVTVKTTCPAPFESFPVATGDDLETFGSVSGSPNTLYCYFVCPAGSYNGGMGDSSSDCNECASDKYSYSGSTYCSISQWQVTNISELFNKVSENGASKMAGGEAITLAENTYQCGTCETDDSMLVTADLSGTLRCTKNSATCILDGQSSRRALHVKGTNGKTLLVNGITFTNGQAESGGGVRINLGSTGLAAIVDVTFCQFVSNRATAITSGGGGALSMHSAGNALSVYSSQFSSNIADSGEGNDVFQDGGSVTVQSICPSPYTSNAANKGAQLETAGTIDGSAFSWSDCDHWQVTSMTELYDRTSAATRMYNGDTTSLSAITYRCSDGSCFSSMILPRSLFGTIMCLHDDASCVLDGESKKQCIFVSGTSNKKLTIRALTLKRGRTSGYGAGISVSHEAVVDIVLCLFWENTSAGEYGGGAISLDYDTSVLTLTGNRFLGNIAATANDIFANQGRVIISSTCPSPYSEVTPTGWGAALDVVAEGTGTISGTTSSQYCFHICPQGYKNSRLESGARSFSCEKCEPTKDSPEGSTACLVPNWEVSTMTDLFNKVSNYASTNQGAGIMGSGDTTTLLANSFMCSQGTCGTSSESCTSCGVGEYSGPTSSFCTECAPGKYLVTAATAVETSACQMCEEGKNSPPGAIECGEWCPIDAHCMDDMFDVLDKISNSGQATLPNGDTAVLAPIVFTCDSELGGDCASDSEQMLFLEGLYGTLKCSEDSAQCILDAERKRRVMKVQGTGGFLLTMRAITFKEGEYDLGGGMLIASGSSVELVLCIFSGNAAVGSSSWDGGGALYVSSAESDLPSLTNVEVYATVFENNVSNGRGESSEGRDIYVQGGTEFDRPDYKLDDAELEHEDRSEYEVGFRVVEGREVCGEVRSQVRVLDQISVLDQFSVLDKVIVLDKVSLNKVSDLD</sequence>
<dbReference type="SMART" id="SM01411">
    <property type="entry name" value="Ephrin_rec_like"/>
    <property type="match status" value="3"/>
</dbReference>
<evidence type="ECO:0000313" key="2">
    <source>
        <dbReference type="Proteomes" id="UP001165082"/>
    </source>
</evidence>